<comment type="caution">
    <text evidence="1">The sequence shown here is derived from an EMBL/GenBank/DDBJ whole genome shotgun (WGS) entry which is preliminary data.</text>
</comment>
<dbReference type="OrthoDB" id="9950135at2759"/>
<sequence length="98" mass="11285">MPFEVGTALRIFIMTLKPAIMEVRKRCKSQILMHVDDIPLLNLDSQMLRREILEIKNFLNSLGQLIAKDKSSVEPNQELTVASQNSWKAAQKTKQFEK</sequence>
<dbReference type="EMBL" id="SNRW01000207">
    <property type="protein sequence ID" value="KAA6402636.1"/>
    <property type="molecule type" value="Genomic_DNA"/>
</dbReference>
<accession>A0A5J4X7C4</accession>
<evidence type="ECO:0000313" key="1">
    <source>
        <dbReference type="EMBL" id="KAA6402636.1"/>
    </source>
</evidence>
<organism evidence="1 2">
    <name type="scientific">Streblomastix strix</name>
    <dbReference type="NCBI Taxonomy" id="222440"/>
    <lineage>
        <taxon>Eukaryota</taxon>
        <taxon>Metamonada</taxon>
        <taxon>Preaxostyla</taxon>
        <taxon>Oxymonadida</taxon>
        <taxon>Streblomastigidae</taxon>
        <taxon>Streblomastix</taxon>
    </lineage>
</organism>
<reference evidence="1 2" key="1">
    <citation type="submission" date="2019-03" db="EMBL/GenBank/DDBJ databases">
        <title>Single cell metagenomics reveals metabolic interactions within the superorganism composed of flagellate Streblomastix strix and complex community of Bacteroidetes bacteria on its surface.</title>
        <authorList>
            <person name="Treitli S.C."/>
            <person name="Kolisko M."/>
            <person name="Husnik F."/>
            <person name="Keeling P."/>
            <person name="Hampl V."/>
        </authorList>
    </citation>
    <scope>NUCLEOTIDE SEQUENCE [LARGE SCALE GENOMIC DNA]</scope>
    <source>
        <strain evidence="1">ST1C</strain>
    </source>
</reference>
<protein>
    <recommendedName>
        <fullName evidence="3">Reverse transcriptase domain-containing protein</fullName>
    </recommendedName>
</protein>
<name>A0A5J4X7C4_9EUKA</name>
<evidence type="ECO:0000313" key="2">
    <source>
        <dbReference type="Proteomes" id="UP000324800"/>
    </source>
</evidence>
<dbReference type="AlphaFoldDB" id="A0A5J4X7C4"/>
<proteinExistence type="predicted"/>
<evidence type="ECO:0008006" key="3">
    <source>
        <dbReference type="Google" id="ProtNLM"/>
    </source>
</evidence>
<gene>
    <name evidence="1" type="ORF">EZS28_001835</name>
</gene>
<dbReference type="Proteomes" id="UP000324800">
    <property type="component" value="Unassembled WGS sequence"/>
</dbReference>